<organism evidence="2 3">
    <name type="scientific">Actinomadura yumaensis</name>
    <dbReference type="NCBI Taxonomy" id="111807"/>
    <lineage>
        <taxon>Bacteria</taxon>
        <taxon>Bacillati</taxon>
        <taxon>Actinomycetota</taxon>
        <taxon>Actinomycetes</taxon>
        <taxon>Streptosporangiales</taxon>
        <taxon>Thermomonosporaceae</taxon>
        <taxon>Actinomadura</taxon>
    </lineage>
</organism>
<feature type="compositionally biased region" description="Pro residues" evidence="1">
    <location>
        <begin position="1"/>
        <end position="10"/>
    </location>
</feature>
<feature type="region of interest" description="Disordered" evidence="1">
    <location>
        <begin position="1"/>
        <end position="38"/>
    </location>
</feature>
<sequence length="103" mass="11354">MGTISPPLPCPGSIRAGGDDPQRAEPHRRPQGARARPTGFVPARYAEYLAQTDREGEDTAYRHCENINFFGVITVDVEEELAKIDPVGGRRPLRPQDTGLLWA</sequence>
<keyword evidence="3" id="KW-1185">Reference proteome</keyword>
<protein>
    <submittedName>
        <fullName evidence="2">Uncharacterized protein</fullName>
    </submittedName>
</protein>
<dbReference type="Proteomes" id="UP001596380">
    <property type="component" value="Unassembled WGS sequence"/>
</dbReference>
<gene>
    <name evidence="2" type="ORF">ACFQKB_05775</name>
</gene>
<accession>A0ABW2CE59</accession>
<name>A0ABW2CE59_9ACTN</name>
<proteinExistence type="predicted"/>
<evidence type="ECO:0000313" key="3">
    <source>
        <dbReference type="Proteomes" id="UP001596380"/>
    </source>
</evidence>
<dbReference type="EMBL" id="JBHSXS010000002">
    <property type="protein sequence ID" value="MFC6879270.1"/>
    <property type="molecule type" value="Genomic_DNA"/>
</dbReference>
<reference evidence="3" key="1">
    <citation type="journal article" date="2019" name="Int. J. Syst. Evol. Microbiol.">
        <title>The Global Catalogue of Microorganisms (GCM) 10K type strain sequencing project: providing services to taxonomists for standard genome sequencing and annotation.</title>
        <authorList>
            <consortium name="The Broad Institute Genomics Platform"/>
            <consortium name="The Broad Institute Genome Sequencing Center for Infectious Disease"/>
            <person name="Wu L."/>
            <person name="Ma J."/>
        </authorList>
    </citation>
    <scope>NUCLEOTIDE SEQUENCE [LARGE SCALE GENOMIC DNA]</scope>
    <source>
        <strain evidence="3">JCM 3369</strain>
    </source>
</reference>
<feature type="compositionally biased region" description="Basic and acidic residues" evidence="1">
    <location>
        <begin position="17"/>
        <end position="28"/>
    </location>
</feature>
<dbReference type="RefSeq" id="WP_160823927.1">
    <property type="nucleotide sequence ID" value="NZ_JBHSXE010000001.1"/>
</dbReference>
<comment type="caution">
    <text evidence="2">The sequence shown here is derived from an EMBL/GenBank/DDBJ whole genome shotgun (WGS) entry which is preliminary data.</text>
</comment>
<evidence type="ECO:0000256" key="1">
    <source>
        <dbReference type="SAM" id="MobiDB-lite"/>
    </source>
</evidence>
<evidence type="ECO:0000313" key="2">
    <source>
        <dbReference type="EMBL" id="MFC6879270.1"/>
    </source>
</evidence>